<dbReference type="EMBL" id="PFMR01000110">
    <property type="protein sequence ID" value="PIZ17513.1"/>
    <property type="molecule type" value="Genomic_DNA"/>
</dbReference>
<reference evidence="3" key="1">
    <citation type="submission" date="2017-09" db="EMBL/GenBank/DDBJ databases">
        <title>Depth-based differentiation of microbial function through sediment-hosted aquifers and enrichment of novel symbionts in the deep terrestrial subsurface.</title>
        <authorList>
            <person name="Probst A.J."/>
            <person name="Ladd B."/>
            <person name="Jarett J.K."/>
            <person name="Geller-Mcgrath D.E."/>
            <person name="Sieber C.M.K."/>
            <person name="Emerson J.B."/>
            <person name="Anantharaman K."/>
            <person name="Thomas B.C."/>
            <person name="Malmstrom R."/>
            <person name="Stieglmeier M."/>
            <person name="Klingl A."/>
            <person name="Woyke T."/>
            <person name="Ryan C.M."/>
            <person name="Banfield J.F."/>
        </authorList>
    </citation>
    <scope>NUCLEOTIDE SEQUENCE [LARGE SCALE GENOMIC DNA]</scope>
</reference>
<gene>
    <name evidence="2" type="ORF">COY52_04270</name>
</gene>
<evidence type="ECO:0000313" key="2">
    <source>
        <dbReference type="EMBL" id="PIZ17513.1"/>
    </source>
</evidence>
<sequence length="236" mass="27124">MKKTVFLIMILLISLPVCAEEVYLKDGTVISGTITGSDTEIMKVKTSYGEVLVKMSEIKDIEYVKQKREEKKEEAPRGPVFHEADISTKVFSIGFHEDASFFSFFDIGGNIKWWITPDIGFRAGVGFPILSWYGPVSPLINLEGFWGFSRNKRYNLYLGGGMIINNPANAWVPGLVGLFGIEFFYPRSRYDTYWAPQTDIYEYPMPVSLEIGYYFNPMNLDDKGFYFHYGMEIYLF</sequence>
<evidence type="ECO:0000313" key="3">
    <source>
        <dbReference type="Proteomes" id="UP000229307"/>
    </source>
</evidence>
<protein>
    <submittedName>
        <fullName evidence="2">Uncharacterized protein</fullName>
    </submittedName>
</protein>
<name>A0A2M7SDY8_9BACT</name>
<keyword evidence="1" id="KW-0732">Signal</keyword>
<dbReference type="Proteomes" id="UP000229307">
    <property type="component" value="Unassembled WGS sequence"/>
</dbReference>
<proteinExistence type="predicted"/>
<accession>A0A2M7SDY8</accession>
<dbReference type="AlphaFoldDB" id="A0A2M7SDY8"/>
<organism evidence="2 3">
    <name type="scientific">Candidatus Desantisbacteria bacterium CG_4_10_14_0_8_um_filter_48_22</name>
    <dbReference type="NCBI Taxonomy" id="1974543"/>
    <lineage>
        <taxon>Bacteria</taxon>
        <taxon>Candidatus Desantisiibacteriota</taxon>
    </lineage>
</organism>
<feature type="chain" id="PRO_5014986603" evidence="1">
    <location>
        <begin position="20"/>
        <end position="236"/>
    </location>
</feature>
<comment type="caution">
    <text evidence="2">The sequence shown here is derived from an EMBL/GenBank/DDBJ whole genome shotgun (WGS) entry which is preliminary data.</text>
</comment>
<evidence type="ECO:0000256" key="1">
    <source>
        <dbReference type="SAM" id="SignalP"/>
    </source>
</evidence>
<feature type="signal peptide" evidence="1">
    <location>
        <begin position="1"/>
        <end position="19"/>
    </location>
</feature>